<protein>
    <submittedName>
        <fullName evidence="2">Uncharacterized protein</fullName>
    </submittedName>
</protein>
<accession>A0A0E9MKV7</accession>
<evidence type="ECO:0000256" key="1">
    <source>
        <dbReference type="SAM" id="MobiDB-lite"/>
    </source>
</evidence>
<dbReference type="Proteomes" id="UP000033202">
    <property type="component" value="Unassembled WGS sequence"/>
</dbReference>
<dbReference type="STRING" id="1219043.SCH01S_15_00270"/>
<evidence type="ECO:0000313" key="2">
    <source>
        <dbReference type="EMBL" id="GAO38402.1"/>
    </source>
</evidence>
<feature type="compositionally biased region" description="Polar residues" evidence="1">
    <location>
        <begin position="32"/>
        <end position="60"/>
    </location>
</feature>
<feature type="compositionally biased region" description="Basic and acidic residues" evidence="1">
    <location>
        <begin position="19"/>
        <end position="28"/>
    </location>
</feature>
<proteinExistence type="predicted"/>
<dbReference type="EMBL" id="BBWU01000015">
    <property type="protein sequence ID" value="GAO38402.1"/>
    <property type="molecule type" value="Genomic_DNA"/>
</dbReference>
<reference evidence="2 3" key="1">
    <citation type="submission" date="2015-04" db="EMBL/GenBank/DDBJ databases">
        <title>Whole genome shotgun sequence of Sphingomonas changbaiensis NBRC 104936.</title>
        <authorList>
            <person name="Katano-Makiyama Y."/>
            <person name="Hosoyama A."/>
            <person name="Hashimoto M."/>
            <person name="Noguchi M."/>
            <person name="Tsuchikane K."/>
            <person name="Ohji S."/>
            <person name="Yamazoe A."/>
            <person name="Ichikawa N."/>
            <person name="Kimura A."/>
            <person name="Fujita N."/>
        </authorList>
    </citation>
    <scope>NUCLEOTIDE SEQUENCE [LARGE SCALE GENOMIC DNA]</scope>
    <source>
        <strain evidence="2 3">NBRC 104936</strain>
    </source>
</reference>
<organism evidence="2 3">
    <name type="scientific">Sphingomonas changbaiensis NBRC 104936</name>
    <dbReference type="NCBI Taxonomy" id="1219043"/>
    <lineage>
        <taxon>Bacteria</taxon>
        <taxon>Pseudomonadati</taxon>
        <taxon>Pseudomonadota</taxon>
        <taxon>Alphaproteobacteria</taxon>
        <taxon>Sphingomonadales</taxon>
        <taxon>Sphingomonadaceae</taxon>
        <taxon>Sphingomonas</taxon>
    </lineage>
</organism>
<name>A0A0E9MKV7_9SPHN</name>
<feature type="region of interest" description="Disordered" evidence="1">
    <location>
        <begin position="1"/>
        <end position="70"/>
    </location>
</feature>
<sequence length="70" mass="7738">MIGGKWPSSSEIAGQPQQRPKEAEHERGLAAQKSQANRNRTWTGSWSQMGLAAQKSQANRNGFFVPDWPG</sequence>
<keyword evidence="3" id="KW-1185">Reference proteome</keyword>
<feature type="compositionally biased region" description="Polar residues" evidence="1">
    <location>
        <begin position="7"/>
        <end position="18"/>
    </location>
</feature>
<gene>
    <name evidence="2" type="ORF">SCH01S_15_00270</name>
</gene>
<dbReference type="AlphaFoldDB" id="A0A0E9MKV7"/>
<evidence type="ECO:0000313" key="3">
    <source>
        <dbReference type="Proteomes" id="UP000033202"/>
    </source>
</evidence>
<comment type="caution">
    <text evidence="2">The sequence shown here is derived from an EMBL/GenBank/DDBJ whole genome shotgun (WGS) entry which is preliminary data.</text>
</comment>